<keyword evidence="3" id="KW-1185">Reference proteome</keyword>
<accession>E4Y2V9</accession>
<dbReference type="Proteomes" id="UP000001307">
    <property type="component" value="Unassembled WGS sequence"/>
</dbReference>
<dbReference type="AlphaFoldDB" id="E4Y2V9"/>
<evidence type="ECO:0000313" key="3">
    <source>
        <dbReference type="Proteomes" id="UP000001307"/>
    </source>
</evidence>
<reference evidence="2" key="1">
    <citation type="journal article" date="2010" name="Science">
        <title>Plasticity of animal genome architecture unmasked by rapid evolution of a pelagic tunicate.</title>
        <authorList>
            <person name="Denoeud F."/>
            <person name="Henriet S."/>
            <person name="Mungpakdee S."/>
            <person name="Aury J.M."/>
            <person name="Da Silva C."/>
            <person name="Brinkmann H."/>
            <person name="Mikhaleva J."/>
            <person name="Olsen L.C."/>
            <person name="Jubin C."/>
            <person name="Canestro C."/>
            <person name="Bouquet J.M."/>
            <person name="Danks G."/>
            <person name="Poulain J."/>
            <person name="Campsteijn C."/>
            <person name="Adamski M."/>
            <person name="Cross I."/>
            <person name="Yadetie F."/>
            <person name="Muffato M."/>
            <person name="Louis A."/>
            <person name="Butcher S."/>
            <person name="Tsagkogeorga G."/>
            <person name="Konrad A."/>
            <person name="Singh S."/>
            <person name="Jensen M.F."/>
            <person name="Cong E.H."/>
            <person name="Eikeseth-Otteraa H."/>
            <person name="Noel B."/>
            <person name="Anthouard V."/>
            <person name="Porcel B.M."/>
            <person name="Kachouri-Lafond R."/>
            <person name="Nishino A."/>
            <person name="Ugolini M."/>
            <person name="Chourrout P."/>
            <person name="Nishida H."/>
            <person name="Aasland R."/>
            <person name="Huzurbazar S."/>
            <person name="Westhof E."/>
            <person name="Delsuc F."/>
            <person name="Lehrach H."/>
            <person name="Reinhardt R."/>
            <person name="Weissenbach J."/>
            <person name="Roy S.W."/>
            <person name="Artiguenave F."/>
            <person name="Postlethwait J.H."/>
            <person name="Manak J.R."/>
            <person name="Thompson E.M."/>
            <person name="Jaillon O."/>
            <person name="Du Pasquier L."/>
            <person name="Boudinot P."/>
            <person name="Liberles D.A."/>
            <person name="Volff J.N."/>
            <person name="Philippe H."/>
            <person name="Lenhard B."/>
            <person name="Roest Crollius H."/>
            <person name="Wincker P."/>
            <person name="Chourrout D."/>
        </authorList>
    </citation>
    <scope>NUCLEOTIDE SEQUENCE [LARGE SCALE GENOMIC DNA]</scope>
</reference>
<sequence>LPKRRRISFVIECYDSGVCIGVCFFSSTLKTFHLTLGENCIEPRLYISEAFNHRINAGPLPQYEYATRDWREVQARQEAIIALEEEYTSAMEQLAALHYCLDSHAKVQLEDVLVLKILKYKNIQDQLRTRAVLGHELAAQRGRVLFDTPLEPGYCNVRMGSSILRLTHADIKHLDLCYQEEVQPLINAEIALRRKVKTIGYVWTRPAAMQELVLRLKCHSTFLKCNECSTKVYRPGCECVSEWLEHRLLGAGQGHPFQGCQVCRAFDETINPCTCHENAAAEIQAELDAFEDGGQGPACVLCLNMRSCQCPMLALIEHTEGDLEAYDEISEYFTPRSVTEVTESLSSRDISVVNDSSSHDSPPLAPPVTQFKTAVTHATTAATRPELRVNHPFYGRTGRPTPQVQAEKAASGATGKNADPPASASEQGSMAGIPSITDESEMSLATVSEPVHSLGSIHEVLDGSSICLEELAIGDMTEPVSDQDVSGTDLACLMDSEPSLTGIQPGHLSRAYQRSQDYDPMQAATTETNYKHPEPKRVQGYAKIPAGFVPFNGDIEGDVHGVPKTYEERGVDGNYKENISTPALYQSSILATDSASTTSTMKDRYTVVRADGTRHCPRGTLNKVLTDILGAPPVEAPQNVPEFLLAGPTGFRVYQLCQPASQSTKKEEPPAPKGRLALKIRSLKMEEPTDVPPESRRNWMHKVIDAESHGNNPLEISLQFTGQLSLQSHSWEEVVLPDGRRGLKSMNGGKSAGTFTLSCGSSRGENFKWPLKLGARWLVVLLCGGGKRMSKSAFLASKLEAVDISSLRNAQDAAKPLVSDESEGSGPDSKTIDPKCDWRGFGFCWRSHGFDVDYGHRVTLTLGDCVPLDTLNAIYGLHYWAVSHFSAIKARYEEMHRARGRKLSDRQLERCFGPLRFSIAALDPKWSRFVPLVSRILGSDWKDQLERLLYALNDDDYDVLFHYSSTVGPFVSNFLGEEKQFPEVFAEQIGRIDDAGRAIYLEEEQDGIKELRDHGHHFAEKTLHERACMSLKAYGTAEFARTESL</sequence>
<evidence type="ECO:0000256" key="1">
    <source>
        <dbReference type="SAM" id="MobiDB-lite"/>
    </source>
</evidence>
<dbReference type="InParanoid" id="E4Y2V9"/>
<proteinExistence type="predicted"/>
<organism evidence="2">
    <name type="scientific">Oikopleura dioica</name>
    <name type="common">Tunicate</name>
    <dbReference type="NCBI Taxonomy" id="34765"/>
    <lineage>
        <taxon>Eukaryota</taxon>
        <taxon>Metazoa</taxon>
        <taxon>Chordata</taxon>
        <taxon>Tunicata</taxon>
        <taxon>Appendicularia</taxon>
        <taxon>Copelata</taxon>
        <taxon>Oikopleuridae</taxon>
        <taxon>Oikopleura</taxon>
    </lineage>
</organism>
<gene>
    <name evidence="2" type="ORF">GSOID_T00016518001</name>
</gene>
<feature type="region of interest" description="Disordered" evidence="1">
    <location>
        <begin position="378"/>
        <end position="433"/>
    </location>
</feature>
<feature type="non-terminal residue" evidence="2">
    <location>
        <position position="1"/>
    </location>
</feature>
<protein>
    <submittedName>
        <fullName evidence="2">Uncharacterized protein</fullName>
    </submittedName>
</protein>
<dbReference type="EMBL" id="FN653950">
    <property type="protein sequence ID" value="CBY16189.1"/>
    <property type="molecule type" value="Genomic_DNA"/>
</dbReference>
<evidence type="ECO:0000313" key="2">
    <source>
        <dbReference type="EMBL" id="CBY16189.1"/>
    </source>
</evidence>
<name>E4Y2V9_OIKDI</name>